<dbReference type="Proteomes" id="UP000053599">
    <property type="component" value="Unassembled WGS sequence"/>
</dbReference>
<feature type="compositionally biased region" description="Polar residues" evidence="1">
    <location>
        <begin position="88"/>
        <end position="112"/>
    </location>
</feature>
<dbReference type="EMBL" id="KN846952">
    <property type="protein sequence ID" value="KIV83903.1"/>
    <property type="molecule type" value="Genomic_DNA"/>
</dbReference>
<feature type="region of interest" description="Disordered" evidence="1">
    <location>
        <begin position="86"/>
        <end position="112"/>
    </location>
</feature>
<name>A0A0D1ZAX4_9EURO</name>
<accession>A0A0D1ZAX4</accession>
<evidence type="ECO:0000313" key="3">
    <source>
        <dbReference type="Proteomes" id="UP000053599"/>
    </source>
</evidence>
<evidence type="ECO:0000256" key="1">
    <source>
        <dbReference type="SAM" id="MobiDB-lite"/>
    </source>
</evidence>
<gene>
    <name evidence="2" type="ORF">PV11_05888</name>
</gene>
<protein>
    <submittedName>
        <fullName evidence="2">Uncharacterized protein</fullName>
    </submittedName>
</protein>
<evidence type="ECO:0000313" key="2">
    <source>
        <dbReference type="EMBL" id="KIV83903.1"/>
    </source>
</evidence>
<sequence length="386" mass="42945">MTRMIVLAGAPDSNKLDWSEKALLPNSMHVESITSPTSQAFGAQWRQITNAKLQMRPILPKLNIEPRPTQDDIDRSGAEFFSADEHIGTQTPGSDVSCNESQPSGGSTETTSEALSDYYEHSYSIHTAIPSSQLSGFSEYTPGTPTYESNQEMFPQTPGSGGGIIRSPSQPRLGQAPRPKHLSDLEDIPNARYLSSIEPQTMTVNLIVGILSISPPRMVVTGTKYGRPRETELIEMVVGDNTKTGFVISMWLPREMHVNWKDGAHATPEGSRSILRRSLRFMRPRDVVLLQNVALSSFRGKVHGQSLKGDVTKIDLLFRKKVDDDDIGGIYTLSNLRTAKDPQVLKVKKVRDWMMEFVGDRDRSTTRGRRRGGHDYGFLPEDTQSQ</sequence>
<reference evidence="2 3" key="1">
    <citation type="submission" date="2015-01" db="EMBL/GenBank/DDBJ databases">
        <title>The Genome Sequence of Exophiala sideris CBS121828.</title>
        <authorList>
            <consortium name="The Broad Institute Genomics Platform"/>
            <person name="Cuomo C."/>
            <person name="de Hoog S."/>
            <person name="Gorbushina A."/>
            <person name="Stielow B."/>
            <person name="Teixiera M."/>
            <person name="Abouelleil A."/>
            <person name="Chapman S.B."/>
            <person name="Priest M."/>
            <person name="Young S.K."/>
            <person name="Wortman J."/>
            <person name="Nusbaum C."/>
            <person name="Birren B."/>
        </authorList>
    </citation>
    <scope>NUCLEOTIDE SEQUENCE [LARGE SCALE GENOMIC DNA]</scope>
    <source>
        <strain evidence="2 3">CBS 121828</strain>
    </source>
</reference>
<dbReference type="AlphaFoldDB" id="A0A0D1ZAX4"/>
<dbReference type="OrthoDB" id="5378679at2759"/>
<feature type="compositionally biased region" description="Polar residues" evidence="1">
    <location>
        <begin position="134"/>
        <end position="154"/>
    </location>
</feature>
<proteinExistence type="predicted"/>
<feature type="region of interest" description="Disordered" evidence="1">
    <location>
        <begin position="134"/>
        <end position="183"/>
    </location>
</feature>
<dbReference type="HOGENOM" id="CLU_054588_0_0_1"/>
<feature type="region of interest" description="Disordered" evidence="1">
    <location>
        <begin position="361"/>
        <end position="386"/>
    </location>
</feature>
<organism evidence="2 3">
    <name type="scientific">Exophiala sideris</name>
    <dbReference type="NCBI Taxonomy" id="1016849"/>
    <lineage>
        <taxon>Eukaryota</taxon>
        <taxon>Fungi</taxon>
        <taxon>Dikarya</taxon>
        <taxon>Ascomycota</taxon>
        <taxon>Pezizomycotina</taxon>
        <taxon>Eurotiomycetes</taxon>
        <taxon>Chaetothyriomycetidae</taxon>
        <taxon>Chaetothyriales</taxon>
        <taxon>Herpotrichiellaceae</taxon>
        <taxon>Exophiala</taxon>
    </lineage>
</organism>